<dbReference type="PANTHER" id="PTHR11024:SF3">
    <property type="entry name" value="NUCLEOPORIN SEH1"/>
    <property type="match status" value="1"/>
</dbReference>
<dbReference type="SUPFAM" id="SSF50978">
    <property type="entry name" value="WD40 repeat-like"/>
    <property type="match status" value="1"/>
</dbReference>
<evidence type="ECO:0000313" key="12">
    <source>
        <dbReference type="Proteomes" id="UP000276133"/>
    </source>
</evidence>
<evidence type="ECO:0000256" key="1">
    <source>
        <dbReference type="ARBA" id="ARBA00004259"/>
    </source>
</evidence>
<proteinExistence type="inferred from homology"/>
<accession>A0A3M7PH18</accession>
<evidence type="ECO:0000256" key="8">
    <source>
        <dbReference type="ARBA" id="ARBA00023228"/>
    </source>
</evidence>
<dbReference type="GO" id="GO:0005198">
    <property type="term" value="F:structural molecule activity"/>
    <property type="evidence" value="ECO:0007669"/>
    <property type="project" value="InterPro"/>
</dbReference>
<dbReference type="Pfam" id="PF00400">
    <property type="entry name" value="WD40"/>
    <property type="match status" value="2"/>
</dbReference>
<dbReference type="GO" id="GO:0015031">
    <property type="term" value="P:protein transport"/>
    <property type="evidence" value="ECO:0007669"/>
    <property type="project" value="UniProtKB-KW"/>
</dbReference>
<evidence type="ECO:0000256" key="10">
    <source>
        <dbReference type="PROSITE-ProRule" id="PRU00221"/>
    </source>
</evidence>
<dbReference type="InterPro" id="IPR037363">
    <property type="entry name" value="Sec13/Seh1_fam"/>
</dbReference>
<gene>
    <name evidence="11" type="ORF">BpHYR1_047895</name>
</gene>
<evidence type="ECO:0000313" key="11">
    <source>
        <dbReference type="EMBL" id="RMZ98339.1"/>
    </source>
</evidence>
<evidence type="ECO:0000256" key="5">
    <source>
        <dbReference type="ARBA" id="ARBA00022574"/>
    </source>
</evidence>
<keyword evidence="5 10" id="KW-0853">WD repeat</keyword>
<sequence length="340" mass="38598">MNSSLKQIHTDHKDLIQDIAFDFYGKRVATASLDQTVKIWNINENNEWVFKEELRHNSGLQKVAWAHPEFGNLLAVAFDRVVWIYEETCFGTGRSTQNGWVKRLALHDSRSTITDLKFAPKYLGLQLVLCSQSGEVKIYECNDIINSNVWSIIHPDLRTNMSSCSSCSWSTCFKLPILLALGSDETNPTSEKLIIFEHNENTRQYAKIERAQVCTDPIRSLAFAPSVGKLYHTLAIASKSLLICTIKSMPREPYRYQVNTIKLESEASIWRVCWNTVGSVLASASDDRKVKLWKNNISEWKCFATINGDSRSPFTDQNIKLSLAFPKTFEAPNAKTGAKY</sequence>
<dbReference type="GO" id="GO:0031080">
    <property type="term" value="C:nuclear pore outer ring"/>
    <property type="evidence" value="ECO:0007669"/>
    <property type="project" value="TreeGrafter"/>
</dbReference>
<dbReference type="InterPro" id="IPR015943">
    <property type="entry name" value="WD40/YVTN_repeat-like_dom_sf"/>
</dbReference>
<dbReference type="GO" id="GO:0034198">
    <property type="term" value="P:cellular response to amino acid starvation"/>
    <property type="evidence" value="ECO:0007669"/>
    <property type="project" value="TreeGrafter"/>
</dbReference>
<dbReference type="EMBL" id="REGN01010833">
    <property type="protein sequence ID" value="RMZ98339.1"/>
    <property type="molecule type" value="Genomic_DNA"/>
</dbReference>
<dbReference type="Gene3D" id="2.130.10.10">
    <property type="entry name" value="YVTN repeat-like/Quinoprotein amine dehydrogenase"/>
    <property type="match status" value="1"/>
</dbReference>
<dbReference type="GO" id="GO:0035859">
    <property type="term" value="C:Seh1-associated complex"/>
    <property type="evidence" value="ECO:0007669"/>
    <property type="project" value="TreeGrafter"/>
</dbReference>
<evidence type="ECO:0000256" key="4">
    <source>
        <dbReference type="ARBA" id="ARBA00022448"/>
    </source>
</evidence>
<keyword evidence="12" id="KW-1185">Reference proteome</keyword>
<dbReference type="AlphaFoldDB" id="A0A3M7PH18"/>
<keyword evidence="8" id="KW-0458">Lysosome</keyword>
<dbReference type="STRING" id="10195.A0A3M7PH18"/>
<dbReference type="Proteomes" id="UP000276133">
    <property type="component" value="Unassembled WGS sequence"/>
</dbReference>
<keyword evidence="6" id="KW-0677">Repeat</keyword>
<dbReference type="InterPro" id="IPR001680">
    <property type="entry name" value="WD40_rpt"/>
</dbReference>
<comment type="similarity">
    <text evidence="3">Belongs to the WD repeat SEC13 family.</text>
</comment>
<dbReference type="InterPro" id="IPR036322">
    <property type="entry name" value="WD40_repeat_dom_sf"/>
</dbReference>
<dbReference type="GO" id="GO:0005764">
    <property type="term" value="C:lysosome"/>
    <property type="evidence" value="ECO:0007669"/>
    <property type="project" value="UniProtKB-SubCell"/>
</dbReference>
<feature type="repeat" description="WD" evidence="10">
    <location>
        <begin position="9"/>
        <end position="43"/>
    </location>
</feature>
<dbReference type="InterPro" id="IPR019775">
    <property type="entry name" value="WD40_repeat_CS"/>
</dbReference>
<keyword evidence="9" id="KW-0539">Nucleus</keyword>
<dbReference type="PANTHER" id="PTHR11024">
    <property type="entry name" value="NUCLEAR PORE COMPLEX PROTEIN SEC13 / SEH1 FAMILY MEMBER"/>
    <property type="match status" value="1"/>
</dbReference>
<evidence type="ECO:0000256" key="9">
    <source>
        <dbReference type="ARBA" id="ARBA00023242"/>
    </source>
</evidence>
<name>A0A3M7PH18_BRAPC</name>
<comment type="caution">
    <text evidence="11">The sequence shown here is derived from an EMBL/GenBank/DDBJ whole genome shotgun (WGS) entry which is preliminary data.</text>
</comment>
<dbReference type="PROSITE" id="PS50082">
    <property type="entry name" value="WD_REPEATS_2"/>
    <property type="match status" value="1"/>
</dbReference>
<evidence type="ECO:0000256" key="3">
    <source>
        <dbReference type="ARBA" id="ARBA00010102"/>
    </source>
</evidence>
<protein>
    <submittedName>
        <fullName evidence="11">Nucleoporin seh1-A</fullName>
    </submittedName>
</protein>
<keyword evidence="7" id="KW-0653">Protein transport</keyword>
<dbReference type="GO" id="GO:1904263">
    <property type="term" value="P:positive regulation of TORC1 signaling"/>
    <property type="evidence" value="ECO:0007669"/>
    <property type="project" value="TreeGrafter"/>
</dbReference>
<dbReference type="SMART" id="SM00320">
    <property type="entry name" value="WD40"/>
    <property type="match status" value="4"/>
</dbReference>
<reference evidence="11 12" key="1">
    <citation type="journal article" date="2018" name="Sci. Rep.">
        <title>Genomic signatures of local adaptation to the degree of environmental predictability in rotifers.</title>
        <authorList>
            <person name="Franch-Gras L."/>
            <person name="Hahn C."/>
            <person name="Garcia-Roger E.M."/>
            <person name="Carmona M.J."/>
            <person name="Serra M."/>
            <person name="Gomez A."/>
        </authorList>
    </citation>
    <scope>NUCLEOTIDE SEQUENCE [LARGE SCALE GENOMIC DNA]</scope>
    <source>
        <strain evidence="11">HYR1</strain>
    </source>
</reference>
<keyword evidence="4" id="KW-0813">Transport</keyword>
<organism evidence="11 12">
    <name type="scientific">Brachionus plicatilis</name>
    <name type="common">Marine rotifer</name>
    <name type="synonym">Brachionus muelleri</name>
    <dbReference type="NCBI Taxonomy" id="10195"/>
    <lineage>
        <taxon>Eukaryota</taxon>
        <taxon>Metazoa</taxon>
        <taxon>Spiralia</taxon>
        <taxon>Gnathifera</taxon>
        <taxon>Rotifera</taxon>
        <taxon>Eurotatoria</taxon>
        <taxon>Monogononta</taxon>
        <taxon>Pseudotrocha</taxon>
        <taxon>Ploima</taxon>
        <taxon>Brachionidae</taxon>
        <taxon>Brachionus</taxon>
    </lineage>
</organism>
<dbReference type="PROSITE" id="PS00678">
    <property type="entry name" value="WD_REPEATS_1"/>
    <property type="match status" value="1"/>
</dbReference>
<comment type="subcellular location">
    <subcellularLocation>
        <location evidence="2">Lysosome</location>
    </subcellularLocation>
    <subcellularLocation>
        <location evidence="1">Nucleus envelope</location>
    </subcellularLocation>
</comment>
<evidence type="ECO:0000256" key="2">
    <source>
        <dbReference type="ARBA" id="ARBA00004371"/>
    </source>
</evidence>
<dbReference type="PROSITE" id="PS50294">
    <property type="entry name" value="WD_REPEATS_REGION"/>
    <property type="match status" value="1"/>
</dbReference>
<evidence type="ECO:0000256" key="7">
    <source>
        <dbReference type="ARBA" id="ARBA00022927"/>
    </source>
</evidence>
<dbReference type="OrthoDB" id="364224at2759"/>
<evidence type="ECO:0000256" key="6">
    <source>
        <dbReference type="ARBA" id="ARBA00022737"/>
    </source>
</evidence>